<comment type="caution">
    <text evidence="3">The sequence shown here is derived from an EMBL/GenBank/DDBJ whole genome shotgun (WGS) entry which is preliminary data.</text>
</comment>
<keyword evidence="2" id="KW-1133">Transmembrane helix</keyword>
<gene>
    <name evidence="3" type="ORF">C7M84_020849</name>
</gene>
<dbReference type="AlphaFoldDB" id="A0A423SB10"/>
<evidence type="ECO:0000313" key="4">
    <source>
        <dbReference type="Proteomes" id="UP000283509"/>
    </source>
</evidence>
<feature type="transmembrane region" description="Helical" evidence="2">
    <location>
        <begin position="44"/>
        <end position="63"/>
    </location>
</feature>
<proteinExistence type="predicted"/>
<keyword evidence="2" id="KW-0472">Membrane</keyword>
<sequence length="468" mass="50706">MRSPHSISSPLPSSLPSLIFLCHTLLSPPSSLLSFFRPSPNSLFSLFFILSFPFFPSLLPYLATFSHPHALSSSLPSSPPIYLFFHDTFPPPALPSSFPFSLAFARLPPALPSSSSSRSPLLFIRLSPSFVHFPLHSPFPVPFHGPISHFSHPPTPFSPRLSPVLYLCILPPLPLILLLLPPLSFFLPSLPSPPLSLLTRWPLASLRFPPYPLFFFFFSFLLLSPLSFAPLLSSLLPLLFLHPADPFSFLLPLPRSLPCPSSPFNYPSSFPSHRPLLPSSSRARSSSTSSLLSRCRRLPVVARRGGRRKGGGAYSPPTAGGCDTRSSTASDFYLGGGARRGLSSVNSLGRSGQIFPSIHHLGGAASEGFLFFYFFPLPVAGGSCIGPVSLGPGGSFSGGNHFREGRRCFANRMAVPDWRDNEVCVPGEVVAWATLGIWRVSGTAVCQPSGSVARFEISKADAAIKLRR</sequence>
<accession>A0A423SB10</accession>
<dbReference type="Proteomes" id="UP000283509">
    <property type="component" value="Unassembled WGS sequence"/>
</dbReference>
<name>A0A423SB10_PENVA</name>
<organism evidence="3 4">
    <name type="scientific">Penaeus vannamei</name>
    <name type="common">Whiteleg shrimp</name>
    <name type="synonym">Litopenaeus vannamei</name>
    <dbReference type="NCBI Taxonomy" id="6689"/>
    <lineage>
        <taxon>Eukaryota</taxon>
        <taxon>Metazoa</taxon>
        <taxon>Ecdysozoa</taxon>
        <taxon>Arthropoda</taxon>
        <taxon>Crustacea</taxon>
        <taxon>Multicrustacea</taxon>
        <taxon>Malacostraca</taxon>
        <taxon>Eumalacostraca</taxon>
        <taxon>Eucarida</taxon>
        <taxon>Decapoda</taxon>
        <taxon>Dendrobranchiata</taxon>
        <taxon>Penaeoidea</taxon>
        <taxon>Penaeidae</taxon>
        <taxon>Penaeus</taxon>
    </lineage>
</organism>
<dbReference type="EMBL" id="QCYY01004199">
    <property type="protein sequence ID" value="ROT61376.1"/>
    <property type="molecule type" value="Genomic_DNA"/>
</dbReference>
<feature type="transmembrane region" description="Helical" evidence="2">
    <location>
        <begin position="213"/>
        <end position="241"/>
    </location>
</feature>
<evidence type="ECO:0000313" key="3">
    <source>
        <dbReference type="EMBL" id="ROT61376.1"/>
    </source>
</evidence>
<protein>
    <submittedName>
        <fullName evidence="3">Uncharacterized protein</fullName>
    </submittedName>
</protein>
<reference evidence="3 4" key="1">
    <citation type="submission" date="2018-04" db="EMBL/GenBank/DDBJ databases">
        <authorList>
            <person name="Zhang X."/>
            <person name="Yuan J."/>
            <person name="Li F."/>
            <person name="Xiang J."/>
        </authorList>
    </citation>
    <scope>NUCLEOTIDE SEQUENCE [LARGE SCALE GENOMIC DNA]</scope>
    <source>
        <tissue evidence="3">Muscle</tissue>
    </source>
</reference>
<keyword evidence="2" id="KW-0812">Transmembrane</keyword>
<keyword evidence="4" id="KW-1185">Reference proteome</keyword>
<evidence type="ECO:0000256" key="1">
    <source>
        <dbReference type="SAM" id="MobiDB-lite"/>
    </source>
</evidence>
<reference evidence="3 4" key="2">
    <citation type="submission" date="2019-01" db="EMBL/GenBank/DDBJ databases">
        <title>The decoding of complex shrimp genome reveals the adaptation for benthos swimmer, frequently molting mechanism and breeding impact on genome.</title>
        <authorList>
            <person name="Sun Y."/>
            <person name="Gao Y."/>
            <person name="Yu Y."/>
        </authorList>
    </citation>
    <scope>NUCLEOTIDE SEQUENCE [LARGE SCALE GENOMIC DNA]</scope>
    <source>
        <tissue evidence="3">Muscle</tissue>
    </source>
</reference>
<feature type="region of interest" description="Disordered" evidence="1">
    <location>
        <begin position="304"/>
        <end position="324"/>
    </location>
</feature>
<evidence type="ECO:0000256" key="2">
    <source>
        <dbReference type="SAM" id="Phobius"/>
    </source>
</evidence>
<feature type="transmembrane region" description="Helical" evidence="2">
    <location>
        <begin position="164"/>
        <end position="187"/>
    </location>
</feature>